<dbReference type="EMBL" id="JBHSWH010000001">
    <property type="protein sequence ID" value="MFC6707371.1"/>
    <property type="molecule type" value="Genomic_DNA"/>
</dbReference>
<proteinExistence type="predicted"/>
<organism evidence="1 2">
    <name type="scientific">Flexivirga alba</name>
    <dbReference type="NCBI Taxonomy" id="702742"/>
    <lineage>
        <taxon>Bacteria</taxon>
        <taxon>Bacillati</taxon>
        <taxon>Actinomycetota</taxon>
        <taxon>Actinomycetes</taxon>
        <taxon>Micrococcales</taxon>
        <taxon>Dermacoccaceae</taxon>
        <taxon>Flexivirga</taxon>
    </lineage>
</organism>
<keyword evidence="2" id="KW-1185">Reference proteome</keyword>
<evidence type="ECO:0000313" key="2">
    <source>
        <dbReference type="Proteomes" id="UP001596298"/>
    </source>
</evidence>
<comment type="caution">
    <text evidence="1">The sequence shown here is derived from an EMBL/GenBank/DDBJ whole genome shotgun (WGS) entry which is preliminary data.</text>
</comment>
<name>A0ABW2AKL9_9MICO</name>
<evidence type="ECO:0000313" key="1">
    <source>
        <dbReference type="EMBL" id="MFC6707371.1"/>
    </source>
</evidence>
<sequence>MKWLLPVTVAAAGVAFASRPDTREQVARFREDVRNGMGAREAQLREVLAMDTHLTLPGERVTTDARAIEGR</sequence>
<dbReference type="Proteomes" id="UP001596298">
    <property type="component" value="Unassembled WGS sequence"/>
</dbReference>
<protein>
    <submittedName>
        <fullName evidence="1">Uncharacterized protein</fullName>
    </submittedName>
</protein>
<accession>A0ABW2AKL9</accession>
<dbReference type="RefSeq" id="WP_382404041.1">
    <property type="nucleotide sequence ID" value="NZ_JBHSWH010000001.1"/>
</dbReference>
<gene>
    <name evidence="1" type="ORF">ACFQDH_19485</name>
</gene>
<reference evidence="2" key="1">
    <citation type="journal article" date="2019" name="Int. J. Syst. Evol. Microbiol.">
        <title>The Global Catalogue of Microorganisms (GCM) 10K type strain sequencing project: providing services to taxonomists for standard genome sequencing and annotation.</title>
        <authorList>
            <consortium name="The Broad Institute Genomics Platform"/>
            <consortium name="The Broad Institute Genome Sequencing Center for Infectious Disease"/>
            <person name="Wu L."/>
            <person name="Ma J."/>
        </authorList>
    </citation>
    <scope>NUCLEOTIDE SEQUENCE [LARGE SCALE GENOMIC DNA]</scope>
    <source>
        <strain evidence="2">CCUG 58127</strain>
    </source>
</reference>